<dbReference type="Proteomes" id="UP000031876">
    <property type="component" value="Plasmid 1"/>
</dbReference>
<dbReference type="EMBL" id="CP009336">
    <property type="protein sequence ID" value="AJG79641.1"/>
    <property type="molecule type" value="Genomic_DNA"/>
</dbReference>
<evidence type="ECO:0008006" key="3">
    <source>
        <dbReference type="Google" id="ProtNLM"/>
    </source>
</evidence>
<geneLocation type="plasmid" evidence="1 2">
    <name>1</name>
</geneLocation>
<name>A0AB33B6G6_BACTU</name>
<dbReference type="AlphaFoldDB" id="A0AB33B6G6"/>
<evidence type="ECO:0000313" key="1">
    <source>
        <dbReference type="EMBL" id="AJG79641.1"/>
    </source>
</evidence>
<gene>
    <name evidence="1" type="ORF">BF38_5518</name>
</gene>
<reference evidence="1 2" key="1">
    <citation type="journal article" date="2015" name="Genome Announc.">
        <title>Complete genome sequences for 35 biothreat assay-relevant bacillus species.</title>
        <authorList>
            <person name="Johnson S.L."/>
            <person name="Daligault H.E."/>
            <person name="Davenport K.W."/>
            <person name="Jaissle J."/>
            <person name="Frey K.G."/>
            <person name="Ladner J.T."/>
            <person name="Broomall S.M."/>
            <person name="Bishop-Lilly K.A."/>
            <person name="Bruce D.C."/>
            <person name="Gibbons H.S."/>
            <person name="Coyne S.R."/>
            <person name="Lo C.C."/>
            <person name="Meincke L."/>
            <person name="Munk A.C."/>
            <person name="Koroleva G.I."/>
            <person name="Rosenzweig C.N."/>
            <person name="Palacios G.F."/>
            <person name="Redden C.L."/>
            <person name="Minogue T.D."/>
            <person name="Chain P.S."/>
        </authorList>
    </citation>
    <scope>NUCLEOTIDE SEQUENCE [LARGE SCALE GENOMIC DNA]</scope>
    <source>
        <strain evidence="1 2">HD1011</strain>
    </source>
</reference>
<accession>A0AB33B6G6</accession>
<keyword evidence="1" id="KW-0614">Plasmid</keyword>
<protein>
    <recommendedName>
        <fullName evidence="3">Transposase</fullName>
    </recommendedName>
</protein>
<dbReference type="KEGG" id="btw:BF38_5518"/>
<organism evidence="1 2">
    <name type="scientific">Bacillus thuringiensis</name>
    <dbReference type="NCBI Taxonomy" id="1428"/>
    <lineage>
        <taxon>Bacteria</taxon>
        <taxon>Bacillati</taxon>
        <taxon>Bacillota</taxon>
        <taxon>Bacilli</taxon>
        <taxon>Bacillales</taxon>
        <taxon>Bacillaceae</taxon>
        <taxon>Bacillus</taxon>
        <taxon>Bacillus cereus group</taxon>
    </lineage>
</organism>
<proteinExistence type="predicted"/>
<sequence length="71" mass="8396">MQKKSLKLKNPLSLGPKEVTLQTPVSTWQIKVLKIAWRKTFGRELEVLENIKQRVLNELFIKIHQKQCKIQ</sequence>
<evidence type="ECO:0000313" key="2">
    <source>
        <dbReference type="Proteomes" id="UP000031876"/>
    </source>
</evidence>